<accession>A0A0A8Y1I4</accession>
<proteinExistence type="predicted"/>
<reference evidence="1" key="1">
    <citation type="submission" date="2014-09" db="EMBL/GenBank/DDBJ databases">
        <authorList>
            <person name="Magalhaes I.L.F."/>
            <person name="Oliveira U."/>
            <person name="Santos F.R."/>
            <person name="Vidigal T.H.D.A."/>
            <person name="Brescovit A.D."/>
            <person name="Santos A.J."/>
        </authorList>
    </citation>
    <scope>NUCLEOTIDE SEQUENCE</scope>
    <source>
        <tissue evidence="1">Shoot tissue taken approximately 20 cm above the soil surface</tissue>
    </source>
</reference>
<evidence type="ECO:0000313" key="1">
    <source>
        <dbReference type="EMBL" id="JAD18938.1"/>
    </source>
</evidence>
<reference evidence="1" key="2">
    <citation type="journal article" date="2015" name="Data Brief">
        <title>Shoot transcriptome of the giant reed, Arundo donax.</title>
        <authorList>
            <person name="Barrero R.A."/>
            <person name="Guerrero F.D."/>
            <person name="Moolhuijzen P."/>
            <person name="Goolsby J.A."/>
            <person name="Tidwell J."/>
            <person name="Bellgard S.E."/>
            <person name="Bellgard M.I."/>
        </authorList>
    </citation>
    <scope>NUCLEOTIDE SEQUENCE</scope>
    <source>
        <tissue evidence="1">Shoot tissue taken approximately 20 cm above the soil surface</tissue>
    </source>
</reference>
<dbReference type="EMBL" id="GBRH01278957">
    <property type="protein sequence ID" value="JAD18938.1"/>
    <property type="molecule type" value="Transcribed_RNA"/>
</dbReference>
<protein>
    <submittedName>
        <fullName evidence="1">Uncharacterized protein</fullName>
    </submittedName>
</protein>
<name>A0A0A8Y1I4_ARUDO</name>
<sequence>MYSSTIIHGLLLCMNKT</sequence>
<dbReference type="AlphaFoldDB" id="A0A0A8Y1I4"/>
<organism evidence="1">
    <name type="scientific">Arundo donax</name>
    <name type="common">Giant reed</name>
    <name type="synonym">Donax arundinaceus</name>
    <dbReference type="NCBI Taxonomy" id="35708"/>
    <lineage>
        <taxon>Eukaryota</taxon>
        <taxon>Viridiplantae</taxon>
        <taxon>Streptophyta</taxon>
        <taxon>Embryophyta</taxon>
        <taxon>Tracheophyta</taxon>
        <taxon>Spermatophyta</taxon>
        <taxon>Magnoliopsida</taxon>
        <taxon>Liliopsida</taxon>
        <taxon>Poales</taxon>
        <taxon>Poaceae</taxon>
        <taxon>PACMAD clade</taxon>
        <taxon>Arundinoideae</taxon>
        <taxon>Arundineae</taxon>
        <taxon>Arundo</taxon>
    </lineage>
</organism>